<dbReference type="AlphaFoldDB" id="A0A6J4PQI9"/>
<protein>
    <submittedName>
        <fullName evidence="1">Uncharacterized protein</fullName>
    </submittedName>
</protein>
<reference evidence="1" key="1">
    <citation type="submission" date="2020-02" db="EMBL/GenBank/DDBJ databases">
        <authorList>
            <person name="Meier V. D."/>
        </authorList>
    </citation>
    <scope>NUCLEOTIDE SEQUENCE</scope>
    <source>
        <strain evidence="1">AVDCRST_MAG94</strain>
    </source>
</reference>
<dbReference type="PANTHER" id="PTHR34457:SF3">
    <property type="entry name" value="PROTEIN TIC236, CHLOROPLASTIC"/>
    <property type="match status" value="1"/>
</dbReference>
<accession>A0A6J4PQI9</accession>
<evidence type="ECO:0000313" key="1">
    <source>
        <dbReference type="EMBL" id="CAA9416639.1"/>
    </source>
</evidence>
<dbReference type="InterPro" id="IPR053022">
    <property type="entry name" value="Chloroplast_translocon_comp"/>
</dbReference>
<proteinExistence type="predicted"/>
<sequence>MTAFNLTPRPGLGPVRGLASGNFNLNLRTSALQGELAIARPQLGSFTAEQFAGSVRFANGVATLNNGELQAGTSRYGVSATYVPGSDPQFRAQVKVAQAEIQDILKGLQWFKLEDIRRGLQPPTYAKAATVQPLAVGAPGAPLEMQLRRLSEIEVLLAQQVAQRQDASRLPDLAELEGKFDGTIDVAGSQRSGIATNFNLQGNAFEWGPYSINQITAKGRFANGVLNLQPLRLQSGQSLLAFTGQLGGPQQLGQLQVANVPVDAVRDLADLPIDVAGDLNATATISGSSTNPQVQGAVNLTEATLNKTPVQTAQANFRYANARLNFDSTVVASEPEPLEITGSIPYQLPFASVPPASQQISLNVNVQNAGISLLNLLTRQVAWVDGEGRV</sequence>
<dbReference type="PANTHER" id="PTHR34457">
    <property type="entry name" value="EMBRYO DEFECTIVE 2410"/>
    <property type="match status" value="1"/>
</dbReference>
<organism evidence="1">
    <name type="scientific">uncultured Leptolyngbya sp</name>
    <dbReference type="NCBI Taxonomy" id="332963"/>
    <lineage>
        <taxon>Bacteria</taxon>
        <taxon>Bacillati</taxon>
        <taxon>Cyanobacteriota</taxon>
        <taxon>Cyanophyceae</taxon>
        <taxon>Leptolyngbyales</taxon>
        <taxon>Leptolyngbyaceae</taxon>
        <taxon>Leptolyngbya group</taxon>
        <taxon>Leptolyngbya</taxon>
        <taxon>environmental samples</taxon>
    </lineage>
</organism>
<feature type="non-terminal residue" evidence="1">
    <location>
        <position position="390"/>
    </location>
</feature>
<name>A0A6J4PQI9_9CYAN</name>
<dbReference type="EMBL" id="CADCTY010002313">
    <property type="protein sequence ID" value="CAA9416639.1"/>
    <property type="molecule type" value="Genomic_DNA"/>
</dbReference>
<gene>
    <name evidence="1" type="ORF">AVDCRST_MAG94-6724</name>
</gene>